<accession>A0A0W0Z9Z3</accession>
<gene>
    <name evidence="1" type="ORF">Lspi_0340</name>
</gene>
<dbReference type="EMBL" id="LNYX01000004">
    <property type="protein sequence ID" value="KTD65921.1"/>
    <property type="molecule type" value="Genomic_DNA"/>
</dbReference>
<keyword evidence="2" id="KW-1185">Reference proteome</keyword>
<dbReference type="AlphaFoldDB" id="A0A0W0Z9Z3"/>
<comment type="caution">
    <text evidence="1">The sequence shown here is derived from an EMBL/GenBank/DDBJ whole genome shotgun (WGS) entry which is preliminary data.</text>
</comment>
<dbReference type="STRING" id="452.Lspi_0340"/>
<dbReference type="OrthoDB" id="185226at2"/>
<proteinExistence type="predicted"/>
<evidence type="ECO:0000313" key="1">
    <source>
        <dbReference type="EMBL" id="KTD65921.1"/>
    </source>
</evidence>
<evidence type="ECO:0000313" key="2">
    <source>
        <dbReference type="Proteomes" id="UP000054877"/>
    </source>
</evidence>
<reference evidence="1 2" key="1">
    <citation type="submission" date="2015-11" db="EMBL/GenBank/DDBJ databases">
        <title>Genomic analysis of 38 Legionella species identifies large and diverse effector repertoires.</title>
        <authorList>
            <person name="Burstein D."/>
            <person name="Amaro F."/>
            <person name="Zusman T."/>
            <person name="Lifshitz Z."/>
            <person name="Cohen O."/>
            <person name="Gilbert J.A."/>
            <person name="Pupko T."/>
            <person name="Shuman H.A."/>
            <person name="Segal G."/>
        </authorList>
    </citation>
    <scope>NUCLEOTIDE SEQUENCE [LARGE SCALE GENOMIC DNA]</scope>
    <source>
        <strain evidence="1 2">Mt.St.Helens-9</strain>
    </source>
</reference>
<protein>
    <recommendedName>
        <fullName evidence="3">Secreted protein</fullName>
    </recommendedName>
</protein>
<evidence type="ECO:0008006" key="3">
    <source>
        <dbReference type="Google" id="ProtNLM"/>
    </source>
</evidence>
<name>A0A0W0Z9Z3_LEGSP</name>
<dbReference type="Proteomes" id="UP000054877">
    <property type="component" value="Unassembled WGS sequence"/>
</dbReference>
<organism evidence="1 2">
    <name type="scientific">Legionella spiritensis</name>
    <dbReference type="NCBI Taxonomy" id="452"/>
    <lineage>
        <taxon>Bacteria</taxon>
        <taxon>Pseudomonadati</taxon>
        <taxon>Pseudomonadota</taxon>
        <taxon>Gammaproteobacteria</taxon>
        <taxon>Legionellales</taxon>
        <taxon>Legionellaceae</taxon>
        <taxon>Legionella</taxon>
    </lineage>
</organism>
<dbReference type="RefSeq" id="WP_095140563.1">
    <property type="nucleotide sequence ID" value="NZ_CAAAII010000011.1"/>
</dbReference>
<sequence>MTRDSNYPTTQTVFHRRMLFSTLLLTSLAGPVAISPSFADKTSHSGSKQVERTANRLEFSVQNIVDQGDKKQVFIKLRDTYANKPITLADLKTVHTQKIHLLIIDDSLSDYSHIHPTPTQTPGIYEFSWQPKVAKGNYNIWADIVTNDTNQQALLLCSLAKYSPHAAAIDRKPYMASNVDGLQFNLTFNEPTLFTGKAAMGDIVIKDAQGKPVKNLEPIMGAFAHIVGFSEDLKTVVHIHPMGKEPTKSSDRGGPELQFHIQPEQAGFIKLFAQIKINGKELFVPFGLNIEKATGYA</sequence>
<dbReference type="PATRIC" id="fig|452.5.peg.375"/>